<proteinExistence type="predicted"/>
<keyword evidence="2" id="KW-1185">Reference proteome</keyword>
<accession>A0ABV8PM77</accession>
<dbReference type="InterPro" id="IPR007061">
    <property type="entry name" value="MST-like"/>
</dbReference>
<reference evidence="2" key="1">
    <citation type="journal article" date="2019" name="Int. J. Syst. Evol. Microbiol.">
        <title>The Global Catalogue of Microorganisms (GCM) 10K type strain sequencing project: providing services to taxonomists for standard genome sequencing and annotation.</title>
        <authorList>
            <consortium name="The Broad Institute Genomics Platform"/>
            <consortium name="The Broad Institute Genome Sequencing Center for Infectious Disease"/>
            <person name="Wu L."/>
            <person name="Ma J."/>
        </authorList>
    </citation>
    <scope>NUCLEOTIDE SEQUENCE [LARGE SCALE GENOMIC DNA]</scope>
    <source>
        <strain evidence="2">CGMCC 1.15774</strain>
    </source>
</reference>
<name>A0ABV8PM77_9FLAO</name>
<protein>
    <submittedName>
        <fullName evidence="1">DinB family protein</fullName>
    </submittedName>
</protein>
<evidence type="ECO:0000313" key="1">
    <source>
        <dbReference type="EMBL" id="MFC4219750.1"/>
    </source>
</evidence>
<dbReference type="Pfam" id="PF04978">
    <property type="entry name" value="MST"/>
    <property type="match status" value="1"/>
</dbReference>
<comment type="caution">
    <text evidence="1">The sequence shown here is derived from an EMBL/GenBank/DDBJ whole genome shotgun (WGS) entry which is preliminary data.</text>
</comment>
<dbReference type="Proteomes" id="UP001595841">
    <property type="component" value="Unassembled WGS sequence"/>
</dbReference>
<dbReference type="Gene3D" id="1.20.120.450">
    <property type="entry name" value="dinb family like domain"/>
    <property type="match status" value="1"/>
</dbReference>
<dbReference type="InterPro" id="IPR034660">
    <property type="entry name" value="DinB/YfiT-like"/>
</dbReference>
<dbReference type="EMBL" id="JBHSCL010000004">
    <property type="protein sequence ID" value="MFC4219750.1"/>
    <property type="molecule type" value="Genomic_DNA"/>
</dbReference>
<dbReference type="SUPFAM" id="SSF109854">
    <property type="entry name" value="DinB/YfiT-like putative metalloenzymes"/>
    <property type="match status" value="1"/>
</dbReference>
<evidence type="ECO:0000313" key="2">
    <source>
        <dbReference type="Proteomes" id="UP001595841"/>
    </source>
</evidence>
<sequence length="224" mass="25933">MKTNATALDRRDFIKKSSFLPFGLNGMWLMSQARFDAHSVSADNINIFGHREGFSPQIGILVSMLDWMRAEILLPIQGLSMEDLDYLLDESANSIGSMLLHLAATERFYQLHTFENKKWGHWDKTDKDEWSIASSLGAKARQSIKGNDLDFYLDKLKTVRENTMKELADRDDDWLMKVDPHWYWGPTNNYCKWFHVCEHESNHGGQIKFLVNRLPKGLTKSSMD</sequence>
<organism evidence="1 2">
    <name type="scientific">Flagellimonas marina</name>
    <dbReference type="NCBI Taxonomy" id="1775168"/>
    <lineage>
        <taxon>Bacteria</taxon>
        <taxon>Pseudomonadati</taxon>
        <taxon>Bacteroidota</taxon>
        <taxon>Flavobacteriia</taxon>
        <taxon>Flavobacteriales</taxon>
        <taxon>Flavobacteriaceae</taxon>
        <taxon>Flagellimonas</taxon>
    </lineage>
</organism>
<dbReference type="RefSeq" id="WP_379763109.1">
    <property type="nucleotide sequence ID" value="NZ_JBHSCL010000004.1"/>
</dbReference>
<gene>
    <name evidence="1" type="ORF">ACFOWS_06390</name>
</gene>